<keyword evidence="4 5" id="KW-0472">Membrane</keyword>
<evidence type="ECO:0000256" key="2">
    <source>
        <dbReference type="ARBA" id="ARBA00022692"/>
    </source>
</evidence>
<reference evidence="6 7" key="1">
    <citation type="submission" date="2020-07" db="EMBL/GenBank/DDBJ databases">
        <title>Sequencing the genomes of 1000 actinobacteria strains.</title>
        <authorList>
            <person name="Klenk H.-P."/>
        </authorList>
    </citation>
    <scope>NUCLEOTIDE SEQUENCE [LARGE SCALE GENOMIC DNA]</scope>
    <source>
        <strain evidence="6 7">DSM 24552</strain>
    </source>
</reference>
<dbReference type="GO" id="GO:0006508">
    <property type="term" value="P:proteolysis"/>
    <property type="evidence" value="ECO:0007669"/>
    <property type="project" value="UniProtKB-KW"/>
</dbReference>
<dbReference type="PANTHER" id="PTHR43019:SF23">
    <property type="entry name" value="PROTEASE DO-LIKE 5, CHLOROPLASTIC"/>
    <property type="match status" value="1"/>
</dbReference>
<keyword evidence="2 5" id="KW-0812">Transmembrane</keyword>
<dbReference type="Gene3D" id="2.40.10.10">
    <property type="entry name" value="Trypsin-like serine proteases"/>
    <property type="match status" value="2"/>
</dbReference>
<evidence type="ECO:0000256" key="4">
    <source>
        <dbReference type="ARBA" id="ARBA00023136"/>
    </source>
</evidence>
<evidence type="ECO:0000313" key="6">
    <source>
        <dbReference type="EMBL" id="NYG53999.1"/>
    </source>
</evidence>
<accession>A0A7Y9UR55</accession>
<dbReference type="InterPro" id="IPR001940">
    <property type="entry name" value="Peptidase_S1C"/>
</dbReference>
<feature type="transmembrane region" description="Helical" evidence="5">
    <location>
        <begin position="6"/>
        <end position="21"/>
    </location>
</feature>
<dbReference type="EMBL" id="JACCAC010000001">
    <property type="protein sequence ID" value="NYG53999.1"/>
    <property type="molecule type" value="Genomic_DNA"/>
</dbReference>
<dbReference type="RefSeq" id="WP_179516711.1">
    <property type="nucleotide sequence ID" value="NZ_JACCAC010000001.1"/>
</dbReference>
<dbReference type="InterPro" id="IPR009003">
    <property type="entry name" value="Peptidase_S1_PA"/>
</dbReference>
<name>A0A7Y9UR55_9ACTN</name>
<keyword evidence="6" id="KW-0378">Hydrolase</keyword>
<dbReference type="InterPro" id="IPR043504">
    <property type="entry name" value="Peptidase_S1_PA_chymotrypsin"/>
</dbReference>
<keyword evidence="3 5" id="KW-1133">Transmembrane helix</keyword>
<dbReference type="AlphaFoldDB" id="A0A7Y9UR55"/>
<feature type="transmembrane region" description="Helical" evidence="5">
    <location>
        <begin position="55"/>
        <end position="77"/>
    </location>
</feature>
<dbReference type="NCBIfam" id="NF033740">
    <property type="entry name" value="MarP_fam_protase"/>
    <property type="match status" value="1"/>
</dbReference>
<dbReference type="PANTHER" id="PTHR43019">
    <property type="entry name" value="SERINE ENDOPROTEASE DEGS"/>
    <property type="match status" value="1"/>
</dbReference>
<dbReference type="Proteomes" id="UP000544110">
    <property type="component" value="Unassembled WGS sequence"/>
</dbReference>
<evidence type="ECO:0000313" key="7">
    <source>
        <dbReference type="Proteomes" id="UP000544110"/>
    </source>
</evidence>
<dbReference type="InterPro" id="IPR003825">
    <property type="entry name" value="Colicin-V_CvpA"/>
</dbReference>
<feature type="transmembrane region" description="Helical" evidence="5">
    <location>
        <begin position="98"/>
        <end position="120"/>
    </location>
</feature>
<evidence type="ECO:0000256" key="1">
    <source>
        <dbReference type="ARBA" id="ARBA00004141"/>
    </source>
</evidence>
<dbReference type="Pfam" id="PF13365">
    <property type="entry name" value="Trypsin_2"/>
    <property type="match status" value="1"/>
</dbReference>
<proteinExistence type="predicted"/>
<dbReference type="GO" id="GO:0016020">
    <property type="term" value="C:membrane"/>
    <property type="evidence" value="ECO:0007669"/>
    <property type="project" value="UniProtKB-SubCell"/>
</dbReference>
<keyword evidence="6" id="KW-0645">Protease</keyword>
<feature type="transmembrane region" description="Helical" evidence="5">
    <location>
        <begin position="28"/>
        <end position="49"/>
    </location>
</feature>
<dbReference type="GO" id="GO:0004252">
    <property type="term" value="F:serine-type endopeptidase activity"/>
    <property type="evidence" value="ECO:0007669"/>
    <property type="project" value="InterPro"/>
</dbReference>
<evidence type="ECO:0000256" key="3">
    <source>
        <dbReference type="ARBA" id="ARBA00022989"/>
    </source>
</evidence>
<protein>
    <submittedName>
        <fullName evidence="6">S1-C subfamily serine protease</fullName>
    </submittedName>
</protein>
<sequence length="395" mass="41065">MNVLDWALVVLVVAYALSGYWQGFITGAFATAGLLLGGLLGVWLAPVALGDAEPSLWVSLGALFIVILAASLGQALLQFAGARLRSRITWQPVRAVDAVGGAALSAAAVLVVAWALGVAVSGSRISGVTPLVRSSEVLSRVDGALPDQAGRALQAFNNVVGTTFFPRYLEPFAPERIVEVGPGPRRLLRDPDVVAAEQSVLKIRGRNDCGRGIEGTGFLYADDRLMTNAHVVAGVDDPEVTLGDTTVGAVVVHYDPDLDVAVLRLDDGGRQALTVPEPGEDTTAPRDGVAILGYPQDGPYDVQPGRVRSEQRLRSPDIYGQGSVVREVYSIRALVRPGNSGGPVVSSAGDVVGVVFAASVTDADTGYALTLDQVREAMALGVTGDGAVDTGSCAR</sequence>
<evidence type="ECO:0000256" key="5">
    <source>
        <dbReference type="SAM" id="Phobius"/>
    </source>
</evidence>
<dbReference type="SUPFAM" id="SSF50494">
    <property type="entry name" value="Trypsin-like serine proteases"/>
    <property type="match status" value="1"/>
</dbReference>
<keyword evidence="7" id="KW-1185">Reference proteome</keyword>
<organism evidence="6 7">
    <name type="scientific">Nocardioides perillae</name>
    <dbReference type="NCBI Taxonomy" id="1119534"/>
    <lineage>
        <taxon>Bacteria</taxon>
        <taxon>Bacillati</taxon>
        <taxon>Actinomycetota</taxon>
        <taxon>Actinomycetes</taxon>
        <taxon>Propionibacteriales</taxon>
        <taxon>Nocardioidaceae</taxon>
        <taxon>Nocardioides</taxon>
    </lineage>
</organism>
<dbReference type="Pfam" id="PF02674">
    <property type="entry name" value="Colicin_V"/>
    <property type="match status" value="1"/>
</dbReference>
<comment type="subcellular location">
    <subcellularLocation>
        <location evidence="1">Membrane</location>
        <topology evidence="1">Multi-pass membrane protein</topology>
    </subcellularLocation>
</comment>
<dbReference type="InterPro" id="IPR047680">
    <property type="entry name" value="MarP-like"/>
</dbReference>
<comment type="caution">
    <text evidence="6">The sequence shown here is derived from an EMBL/GenBank/DDBJ whole genome shotgun (WGS) entry which is preliminary data.</text>
</comment>
<dbReference type="PRINTS" id="PR00834">
    <property type="entry name" value="PROTEASES2C"/>
</dbReference>
<gene>
    <name evidence="6" type="ORF">BJ989_000303</name>
</gene>
<dbReference type="GO" id="GO:0009403">
    <property type="term" value="P:toxin biosynthetic process"/>
    <property type="evidence" value="ECO:0007669"/>
    <property type="project" value="InterPro"/>
</dbReference>